<evidence type="ECO:0000259" key="2">
    <source>
        <dbReference type="PROSITE" id="PS50914"/>
    </source>
</evidence>
<evidence type="ECO:0000256" key="1">
    <source>
        <dbReference type="SAM" id="SignalP"/>
    </source>
</evidence>
<accession>A0ABU8IJP3</accession>
<dbReference type="EMBL" id="JACFYJ010000001">
    <property type="protein sequence ID" value="MEI5995678.1"/>
    <property type="molecule type" value="Genomic_DNA"/>
</dbReference>
<dbReference type="InterPro" id="IPR051686">
    <property type="entry name" value="Lipoprotein_DolP"/>
</dbReference>
<comment type="caution">
    <text evidence="3">The sequence shown here is derived from an EMBL/GenBank/DDBJ whole genome shotgun (WGS) entry which is preliminary data.</text>
</comment>
<dbReference type="Pfam" id="PF04972">
    <property type="entry name" value="BON"/>
    <property type="match status" value="1"/>
</dbReference>
<dbReference type="PANTHER" id="PTHR34606:SF15">
    <property type="entry name" value="BON DOMAIN-CONTAINING PROTEIN"/>
    <property type="match status" value="1"/>
</dbReference>
<feature type="chain" id="PRO_5047063937" evidence="1">
    <location>
        <begin position="28"/>
        <end position="120"/>
    </location>
</feature>
<dbReference type="InterPro" id="IPR014004">
    <property type="entry name" value="Transpt-assoc_nodulatn_dom_bac"/>
</dbReference>
<keyword evidence="4" id="KW-1185">Reference proteome</keyword>
<organism evidence="3 4">
    <name type="scientific">Paraburkholderia bengalensis</name>
    <dbReference type="NCBI Taxonomy" id="2747562"/>
    <lineage>
        <taxon>Bacteria</taxon>
        <taxon>Pseudomonadati</taxon>
        <taxon>Pseudomonadota</taxon>
        <taxon>Betaproteobacteria</taxon>
        <taxon>Burkholderiales</taxon>
        <taxon>Burkholderiaceae</taxon>
        <taxon>Paraburkholderia</taxon>
    </lineage>
</organism>
<dbReference type="InterPro" id="IPR007055">
    <property type="entry name" value="BON_dom"/>
</dbReference>
<dbReference type="PANTHER" id="PTHR34606">
    <property type="entry name" value="BON DOMAIN-CONTAINING PROTEIN"/>
    <property type="match status" value="1"/>
</dbReference>
<evidence type="ECO:0000313" key="4">
    <source>
        <dbReference type="Proteomes" id="UP001386437"/>
    </source>
</evidence>
<dbReference type="PROSITE" id="PS50914">
    <property type="entry name" value="BON"/>
    <property type="match status" value="1"/>
</dbReference>
<proteinExistence type="predicted"/>
<reference evidence="3 4" key="1">
    <citation type="journal article" date="2022" name="Arch. Microbiol.">
        <title>Paraburkholderia bengalensis sp. nov. isolated from roots of Oryza sativa, IR64.</title>
        <authorList>
            <person name="Nag P."/>
            <person name="Mondal N."/>
            <person name="Sarkar J."/>
            <person name="Das S."/>
        </authorList>
    </citation>
    <scope>NUCLEOTIDE SEQUENCE [LARGE SCALE GENOMIC DNA]</scope>
    <source>
        <strain evidence="3 4">IR64_4_BI</strain>
    </source>
</reference>
<gene>
    <name evidence="3" type="ORF">H3V53_00150</name>
</gene>
<keyword evidence="1" id="KW-0732">Signal</keyword>
<dbReference type="Proteomes" id="UP001386437">
    <property type="component" value="Unassembled WGS sequence"/>
</dbReference>
<protein>
    <submittedName>
        <fullName evidence="3">BON domain-containing protein</fullName>
    </submittedName>
</protein>
<feature type="domain" description="BON" evidence="2">
    <location>
        <begin position="49"/>
        <end position="117"/>
    </location>
</feature>
<sequence length="120" mass="12332">MEVIVKTFAIASALLMGYVTVTPNAYAQAANSMPMASGPVATSGTATPSDKTLARDVRKALSKAPNFSVSNVFVRARGGVVTLSGSVPDGNQIQQATEVATGVPGVKSVSNHLTIYTKGY</sequence>
<dbReference type="SMART" id="SM00749">
    <property type="entry name" value="BON"/>
    <property type="match status" value="1"/>
</dbReference>
<evidence type="ECO:0000313" key="3">
    <source>
        <dbReference type="EMBL" id="MEI5995678.1"/>
    </source>
</evidence>
<dbReference type="Gene3D" id="3.30.1340.30">
    <property type="match status" value="1"/>
</dbReference>
<feature type="signal peptide" evidence="1">
    <location>
        <begin position="1"/>
        <end position="27"/>
    </location>
</feature>
<name>A0ABU8IJP3_9BURK</name>